<name>A0ABD3B3X6_9GENT</name>
<gene>
    <name evidence="4" type="ORF">ACH5RR_001472</name>
</gene>
<accession>A0ABD3B3X6</accession>
<sequence>MAIITEEEPDHPPKTSTQKPPKPQSKTKSTTSPPPSSSSSPSSTTTNNPFQFWFYFTLTVSLITLFFISLPSFSPQDPKTWFLNLPPNLRHHYAKGRIFKVQITPNYPQVESFLIQEGPFKSDHQVLIVHGFGCSSFAFHGVVKSLGLKGVRAVAIDLPGSGFSDKSMVVVEENLRGSGGVLGGFWDVYGEIKEKGLFWGFDQLIEKGYVNYEENEIRVSKREVVKTVELGAEEMGRVLSQVIDAMGLAPVDLVLHDSALALSANWISENSRLVRSVIVLDSIPSRTALPFWVLDVPVVREVVLGVGFVFERVLGMCCSKSIGKVETEAHRILLKGRDGRRSVVGMGKRVNYSLDLSEWSGLDEVKSLPMRVIWSSGSSKEWGEEGSQVADALPQATFVTRSGGPWPQECVKLRSSKIPNEPKYKECDDSMYTDVMLSESSTEL</sequence>
<protein>
    <recommendedName>
        <fullName evidence="3">AB hydrolase-1 domain-containing protein</fullName>
    </recommendedName>
</protein>
<dbReference type="InterPro" id="IPR029058">
    <property type="entry name" value="AB_hydrolase_fold"/>
</dbReference>
<organism evidence="4 5">
    <name type="scientific">Cinchona calisaya</name>
    <dbReference type="NCBI Taxonomy" id="153742"/>
    <lineage>
        <taxon>Eukaryota</taxon>
        <taxon>Viridiplantae</taxon>
        <taxon>Streptophyta</taxon>
        <taxon>Embryophyta</taxon>
        <taxon>Tracheophyta</taxon>
        <taxon>Spermatophyta</taxon>
        <taxon>Magnoliopsida</taxon>
        <taxon>eudicotyledons</taxon>
        <taxon>Gunneridae</taxon>
        <taxon>Pentapetalae</taxon>
        <taxon>asterids</taxon>
        <taxon>lamiids</taxon>
        <taxon>Gentianales</taxon>
        <taxon>Rubiaceae</taxon>
        <taxon>Cinchonoideae</taxon>
        <taxon>Cinchoneae</taxon>
        <taxon>Cinchona</taxon>
    </lineage>
</organism>
<dbReference type="Pfam" id="PF00561">
    <property type="entry name" value="Abhydrolase_1"/>
    <property type="match status" value="1"/>
</dbReference>
<feature type="compositionally biased region" description="Low complexity" evidence="1">
    <location>
        <begin position="14"/>
        <end position="45"/>
    </location>
</feature>
<proteinExistence type="predicted"/>
<feature type="transmembrane region" description="Helical" evidence="2">
    <location>
        <begin position="52"/>
        <end position="73"/>
    </location>
</feature>
<dbReference type="InterPro" id="IPR000073">
    <property type="entry name" value="AB_hydrolase_1"/>
</dbReference>
<comment type="caution">
    <text evidence="4">The sequence shown here is derived from an EMBL/GenBank/DDBJ whole genome shotgun (WGS) entry which is preliminary data.</text>
</comment>
<evidence type="ECO:0000313" key="4">
    <source>
        <dbReference type="EMBL" id="KAL3538106.1"/>
    </source>
</evidence>
<keyword evidence="2" id="KW-0472">Membrane</keyword>
<keyword evidence="2" id="KW-0812">Transmembrane</keyword>
<dbReference type="Proteomes" id="UP001630127">
    <property type="component" value="Unassembled WGS sequence"/>
</dbReference>
<dbReference type="GO" id="GO:0016787">
    <property type="term" value="F:hydrolase activity"/>
    <property type="evidence" value="ECO:0007669"/>
    <property type="project" value="UniProtKB-ARBA"/>
</dbReference>
<evidence type="ECO:0000313" key="5">
    <source>
        <dbReference type="Proteomes" id="UP001630127"/>
    </source>
</evidence>
<evidence type="ECO:0000259" key="3">
    <source>
        <dbReference type="Pfam" id="PF00561"/>
    </source>
</evidence>
<reference evidence="4 5" key="1">
    <citation type="submission" date="2024-11" db="EMBL/GenBank/DDBJ databases">
        <title>A near-complete genome assembly of Cinchona calisaya.</title>
        <authorList>
            <person name="Lian D.C."/>
            <person name="Zhao X.W."/>
            <person name="Wei L."/>
        </authorList>
    </citation>
    <scope>NUCLEOTIDE SEQUENCE [LARGE SCALE GENOMIC DNA]</scope>
    <source>
        <tissue evidence="4">Nenye</tissue>
    </source>
</reference>
<keyword evidence="2" id="KW-1133">Transmembrane helix</keyword>
<keyword evidence="5" id="KW-1185">Reference proteome</keyword>
<feature type="region of interest" description="Disordered" evidence="1">
    <location>
        <begin position="1"/>
        <end position="45"/>
    </location>
</feature>
<dbReference type="SUPFAM" id="SSF53474">
    <property type="entry name" value="alpha/beta-Hydrolases"/>
    <property type="match status" value="1"/>
</dbReference>
<feature type="domain" description="AB hydrolase-1" evidence="3">
    <location>
        <begin position="126"/>
        <end position="297"/>
    </location>
</feature>
<dbReference type="AlphaFoldDB" id="A0ABD3B3X6"/>
<dbReference type="EMBL" id="JBJUIK010000001">
    <property type="protein sequence ID" value="KAL3538106.1"/>
    <property type="molecule type" value="Genomic_DNA"/>
</dbReference>
<evidence type="ECO:0000256" key="1">
    <source>
        <dbReference type="SAM" id="MobiDB-lite"/>
    </source>
</evidence>
<dbReference type="Gene3D" id="3.40.50.1820">
    <property type="entry name" value="alpha/beta hydrolase"/>
    <property type="match status" value="1"/>
</dbReference>
<evidence type="ECO:0000256" key="2">
    <source>
        <dbReference type="SAM" id="Phobius"/>
    </source>
</evidence>